<evidence type="ECO:0000256" key="2">
    <source>
        <dbReference type="ARBA" id="ARBA00022692"/>
    </source>
</evidence>
<evidence type="ECO:0000256" key="5">
    <source>
        <dbReference type="SAM" id="Phobius"/>
    </source>
</evidence>
<comment type="subcellular location">
    <subcellularLocation>
        <location evidence="1">Membrane</location>
        <topology evidence="1">Multi-pass membrane protein</topology>
    </subcellularLocation>
</comment>
<dbReference type="Pfam" id="PF04193">
    <property type="entry name" value="PQ-loop"/>
    <property type="match status" value="1"/>
</dbReference>
<dbReference type="AlphaFoldDB" id="A0A1E3VJY8"/>
<feature type="transmembrane region" description="Helical" evidence="5">
    <location>
        <begin position="61"/>
        <end position="79"/>
    </location>
</feature>
<keyword evidence="7" id="KW-1185">Reference proteome</keyword>
<evidence type="ECO:0000256" key="4">
    <source>
        <dbReference type="ARBA" id="ARBA00023136"/>
    </source>
</evidence>
<keyword evidence="4 5" id="KW-0472">Membrane</keyword>
<dbReference type="STRING" id="1774970.AUC70_09325"/>
<evidence type="ECO:0000256" key="3">
    <source>
        <dbReference type="ARBA" id="ARBA00022989"/>
    </source>
</evidence>
<dbReference type="InterPro" id="IPR006603">
    <property type="entry name" value="PQ-loop_rpt"/>
</dbReference>
<dbReference type="GO" id="GO:0016020">
    <property type="term" value="C:membrane"/>
    <property type="evidence" value="ECO:0007669"/>
    <property type="project" value="UniProtKB-SubCell"/>
</dbReference>
<reference evidence="6 7" key="1">
    <citation type="journal article" date="2016" name="Environ. Microbiol.">
        <title>New Methyloceanibacter diversity from North Sea sediments includes methanotroph containing solely the soluble methane monooxygenase.</title>
        <authorList>
            <person name="Vekeman B."/>
            <person name="Kerckhof F.M."/>
            <person name="Cremers G."/>
            <person name="de Vos P."/>
            <person name="Vandamme P."/>
            <person name="Boon N."/>
            <person name="Op den Camp H.J."/>
            <person name="Heylen K."/>
        </authorList>
    </citation>
    <scope>NUCLEOTIDE SEQUENCE [LARGE SCALE GENOMIC DNA]</scope>
    <source>
        <strain evidence="6 7">R-67176</strain>
    </source>
</reference>
<dbReference type="RefSeq" id="WP_069445186.1">
    <property type="nucleotide sequence ID" value="NZ_LPWE01000013.1"/>
</dbReference>
<feature type="transmembrane region" description="Helical" evidence="5">
    <location>
        <begin position="6"/>
        <end position="25"/>
    </location>
</feature>
<name>A0A1E3VJY8_9HYPH</name>
<evidence type="ECO:0000313" key="7">
    <source>
        <dbReference type="Proteomes" id="UP000094172"/>
    </source>
</evidence>
<dbReference type="EMBL" id="LPWE01000013">
    <property type="protein sequence ID" value="ODR93828.1"/>
    <property type="molecule type" value="Genomic_DNA"/>
</dbReference>
<keyword evidence="2 5" id="KW-0812">Transmembrane</keyword>
<dbReference type="GO" id="GO:0051119">
    <property type="term" value="F:sugar transmembrane transporter activity"/>
    <property type="evidence" value="ECO:0007669"/>
    <property type="project" value="InterPro"/>
</dbReference>
<keyword evidence="3 5" id="KW-1133">Transmembrane helix</keyword>
<evidence type="ECO:0000313" key="6">
    <source>
        <dbReference type="EMBL" id="ODR93828.1"/>
    </source>
</evidence>
<accession>A0A1E3VJY8</accession>
<dbReference type="Gene3D" id="1.20.1280.290">
    <property type="match status" value="1"/>
</dbReference>
<sequence>MEFLVSAIAATLTTIAFVPQALHIIRHKETRAISLQMYLVFATGVAFWLIFGLMLWNWPMILANIVTLALALTIVAMKLRYG</sequence>
<comment type="caution">
    <text evidence="6">The sequence shown here is derived from an EMBL/GenBank/DDBJ whole genome shotgun (WGS) entry which is preliminary data.</text>
</comment>
<organism evidence="6 7">
    <name type="scientific">Methyloceanibacter stevinii</name>
    <dbReference type="NCBI Taxonomy" id="1774970"/>
    <lineage>
        <taxon>Bacteria</taxon>
        <taxon>Pseudomonadati</taxon>
        <taxon>Pseudomonadota</taxon>
        <taxon>Alphaproteobacteria</taxon>
        <taxon>Hyphomicrobiales</taxon>
        <taxon>Hyphomicrobiaceae</taxon>
        <taxon>Methyloceanibacter</taxon>
    </lineage>
</organism>
<proteinExistence type="predicted"/>
<dbReference type="NCBIfam" id="NF037968">
    <property type="entry name" value="SemiSWEET_2"/>
    <property type="match status" value="1"/>
</dbReference>
<dbReference type="Proteomes" id="UP000094172">
    <property type="component" value="Unassembled WGS sequence"/>
</dbReference>
<feature type="transmembrane region" description="Helical" evidence="5">
    <location>
        <begin position="37"/>
        <end position="55"/>
    </location>
</feature>
<dbReference type="InterPro" id="IPR047662">
    <property type="entry name" value="SemiSWEET"/>
</dbReference>
<evidence type="ECO:0008006" key="8">
    <source>
        <dbReference type="Google" id="ProtNLM"/>
    </source>
</evidence>
<protein>
    <recommendedName>
        <fullName evidence="8">Glutathione synthetase</fullName>
    </recommendedName>
</protein>
<evidence type="ECO:0000256" key="1">
    <source>
        <dbReference type="ARBA" id="ARBA00004141"/>
    </source>
</evidence>
<gene>
    <name evidence="6" type="ORF">AUC70_09325</name>
</gene>